<dbReference type="PROSITE" id="PS50994">
    <property type="entry name" value="INTEGRASE"/>
    <property type="match status" value="1"/>
</dbReference>
<dbReference type="Pfam" id="PF17921">
    <property type="entry name" value="Integrase_H2C2"/>
    <property type="match status" value="1"/>
</dbReference>
<dbReference type="SUPFAM" id="SSF53098">
    <property type="entry name" value="Ribonuclease H-like"/>
    <property type="match status" value="1"/>
</dbReference>
<dbReference type="PANTHER" id="PTHR37984">
    <property type="entry name" value="PROTEIN CBG26694"/>
    <property type="match status" value="1"/>
</dbReference>
<dbReference type="GO" id="GO:0003676">
    <property type="term" value="F:nucleic acid binding"/>
    <property type="evidence" value="ECO:0007669"/>
    <property type="project" value="InterPro"/>
</dbReference>
<keyword evidence="3" id="KW-1185">Reference proteome</keyword>
<evidence type="ECO:0000259" key="1">
    <source>
        <dbReference type="PROSITE" id="PS50994"/>
    </source>
</evidence>
<protein>
    <recommendedName>
        <fullName evidence="1">Integrase catalytic domain-containing protein</fullName>
    </recommendedName>
</protein>
<feature type="domain" description="Integrase catalytic" evidence="1">
    <location>
        <begin position="135"/>
        <end position="227"/>
    </location>
</feature>
<dbReference type="EMBL" id="JARTCD010000442">
    <property type="protein sequence ID" value="KAJ8651225.1"/>
    <property type="molecule type" value="Genomic_DNA"/>
</dbReference>
<feature type="non-terminal residue" evidence="2">
    <location>
        <position position="227"/>
    </location>
</feature>
<organism evidence="2 3">
    <name type="scientific">Lichtheimia ornata</name>
    <dbReference type="NCBI Taxonomy" id="688661"/>
    <lineage>
        <taxon>Eukaryota</taxon>
        <taxon>Fungi</taxon>
        <taxon>Fungi incertae sedis</taxon>
        <taxon>Mucoromycota</taxon>
        <taxon>Mucoromycotina</taxon>
        <taxon>Mucoromycetes</taxon>
        <taxon>Mucorales</taxon>
        <taxon>Lichtheimiaceae</taxon>
        <taxon>Lichtheimia</taxon>
    </lineage>
</organism>
<reference evidence="2 3" key="1">
    <citation type="submission" date="2023-03" db="EMBL/GenBank/DDBJ databases">
        <title>Genome sequence of Lichtheimia ornata CBS 291.66.</title>
        <authorList>
            <person name="Mohabir J.T."/>
            <person name="Shea T.P."/>
            <person name="Kurbessoian T."/>
            <person name="Berby B."/>
            <person name="Fontaine J."/>
            <person name="Livny J."/>
            <person name="Gnirke A."/>
            <person name="Stajich J.E."/>
            <person name="Cuomo C.A."/>
        </authorList>
    </citation>
    <scope>NUCLEOTIDE SEQUENCE [LARGE SCALE GENOMIC DNA]</scope>
    <source>
        <strain evidence="2">CBS 291.66</strain>
    </source>
</reference>
<gene>
    <name evidence="2" type="ORF">O0I10_013311</name>
</gene>
<dbReference type="InterPro" id="IPR041588">
    <property type="entry name" value="Integrase_H2C2"/>
</dbReference>
<dbReference type="RefSeq" id="XP_058336140.1">
    <property type="nucleotide sequence ID" value="XM_058493094.1"/>
</dbReference>
<dbReference type="GO" id="GO:0015074">
    <property type="term" value="P:DNA integration"/>
    <property type="evidence" value="ECO:0007669"/>
    <property type="project" value="InterPro"/>
</dbReference>
<dbReference type="Gene3D" id="1.10.340.70">
    <property type="match status" value="1"/>
</dbReference>
<sequence>MEPEYLYAIESVQDTDWPKFYAMPQDRWPDSLKDLLHENKDKFIVKDNQVYRLILNGDQIEERRFVLFARRADLVADFHYSVGHAAKATVTDLMTKRWWWPHMRKDIQEWLAACPQCQLAANADRKTHHAPMVPLDIPPPFSRWHLDFIGELPTTARGNKWLLIAVDYATNWCCARAVPFATGDAIAAFIHEEIVLKFGCMNEILTDRGSNFMSNALAHYLGRMKIK</sequence>
<dbReference type="PANTHER" id="PTHR37984:SF5">
    <property type="entry name" value="PROTEIN NYNRIN-LIKE"/>
    <property type="match status" value="1"/>
</dbReference>
<comment type="caution">
    <text evidence="2">The sequence shown here is derived from an EMBL/GenBank/DDBJ whole genome shotgun (WGS) entry which is preliminary data.</text>
</comment>
<dbReference type="InterPro" id="IPR036397">
    <property type="entry name" value="RNaseH_sf"/>
</dbReference>
<dbReference type="InterPro" id="IPR050951">
    <property type="entry name" value="Retrovirus_Pol_polyprotein"/>
</dbReference>
<dbReference type="InterPro" id="IPR012337">
    <property type="entry name" value="RNaseH-like_sf"/>
</dbReference>
<dbReference type="Pfam" id="PF00665">
    <property type="entry name" value="rve"/>
    <property type="match status" value="1"/>
</dbReference>
<accession>A0AAD7URK0</accession>
<dbReference type="Gene3D" id="3.30.420.10">
    <property type="entry name" value="Ribonuclease H-like superfamily/Ribonuclease H"/>
    <property type="match status" value="1"/>
</dbReference>
<evidence type="ECO:0000313" key="2">
    <source>
        <dbReference type="EMBL" id="KAJ8651225.1"/>
    </source>
</evidence>
<proteinExistence type="predicted"/>
<name>A0AAD7URK0_9FUNG</name>
<dbReference type="Proteomes" id="UP001234581">
    <property type="component" value="Unassembled WGS sequence"/>
</dbReference>
<evidence type="ECO:0000313" key="3">
    <source>
        <dbReference type="Proteomes" id="UP001234581"/>
    </source>
</evidence>
<dbReference type="AlphaFoldDB" id="A0AAD7URK0"/>
<dbReference type="GeneID" id="83220550"/>
<dbReference type="GO" id="GO:0005634">
    <property type="term" value="C:nucleus"/>
    <property type="evidence" value="ECO:0007669"/>
    <property type="project" value="UniProtKB-ARBA"/>
</dbReference>
<dbReference type="InterPro" id="IPR001584">
    <property type="entry name" value="Integrase_cat-core"/>
</dbReference>